<protein>
    <submittedName>
        <fullName evidence="2">Uncharacterized protein</fullName>
    </submittedName>
</protein>
<name>A0A438BS86_VITVI</name>
<organism evidence="2 3">
    <name type="scientific">Vitis vinifera</name>
    <name type="common">Grape</name>
    <dbReference type="NCBI Taxonomy" id="29760"/>
    <lineage>
        <taxon>Eukaryota</taxon>
        <taxon>Viridiplantae</taxon>
        <taxon>Streptophyta</taxon>
        <taxon>Embryophyta</taxon>
        <taxon>Tracheophyta</taxon>
        <taxon>Spermatophyta</taxon>
        <taxon>Magnoliopsida</taxon>
        <taxon>eudicotyledons</taxon>
        <taxon>Gunneridae</taxon>
        <taxon>Pentapetalae</taxon>
        <taxon>rosids</taxon>
        <taxon>Vitales</taxon>
        <taxon>Vitaceae</taxon>
        <taxon>Viteae</taxon>
        <taxon>Vitis</taxon>
    </lineage>
</organism>
<comment type="caution">
    <text evidence="2">The sequence shown here is derived from an EMBL/GenBank/DDBJ whole genome shotgun (WGS) entry which is preliminary data.</text>
</comment>
<feature type="compositionally biased region" description="Low complexity" evidence="1">
    <location>
        <begin position="57"/>
        <end position="71"/>
    </location>
</feature>
<evidence type="ECO:0000313" key="3">
    <source>
        <dbReference type="Proteomes" id="UP000288805"/>
    </source>
</evidence>
<evidence type="ECO:0000313" key="2">
    <source>
        <dbReference type="EMBL" id="RVW13819.1"/>
    </source>
</evidence>
<feature type="region of interest" description="Disordered" evidence="1">
    <location>
        <begin position="51"/>
        <end position="117"/>
    </location>
</feature>
<evidence type="ECO:0000256" key="1">
    <source>
        <dbReference type="SAM" id="MobiDB-lite"/>
    </source>
</evidence>
<dbReference type="Proteomes" id="UP000288805">
    <property type="component" value="Unassembled WGS sequence"/>
</dbReference>
<feature type="compositionally biased region" description="Polar residues" evidence="1">
    <location>
        <begin position="86"/>
        <end position="106"/>
    </location>
</feature>
<gene>
    <name evidence="2" type="ORF">CK203_083618</name>
</gene>
<dbReference type="AlphaFoldDB" id="A0A438BS86"/>
<reference evidence="2 3" key="1">
    <citation type="journal article" date="2018" name="PLoS Genet.">
        <title>Population sequencing reveals clonal diversity and ancestral inbreeding in the grapevine cultivar Chardonnay.</title>
        <authorList>
            <person name="Roach M.J."/>
            <person name="Johnson D.L."/>
            <person name="Bohlmann J."/>
            <person name="van Vuuren H.J."/>
            <person name="Jones S.J."/>
            <person name="Pretorius I.S."/>
            <person name="Schmidt S.A."/>
            <person name="Borneman A.R."/>
        </authorList>
    </citation>
    <scope>NUCLEOTIDE SEQUENCE [LARGE SCALE GENOMIC DNA]</scope>
    <source>
        <strain evidence="3">cv. Chardonnay</strain>
        <tissue evidence="2">Leaf</tissue>
    </source>
</reference>
<sequence length="158" mass="17559">MKSRLPIPFLQFLISQTPSTLRIPHFPLPPRDLTPFPFDFEPHRGALSLRRTMRQRASSAQVPSDSSSQAAEASRIPHFEGGEATRPSSPASQCRTSGLGESSRASEPSADSELPFDMSLESIIRRPMVTTLPIEGNSDCRAKPFHSELHFDQEAMRQ</sequence>
<dbReference type="EMBL" id="QGNW01002645">
    <property type="protein sequence ID" value="RVW13819.1"/>
    <property type="molecule type" value="Genomic_DNA"/>
</dbReference>
<accession>A0A438BS86</accession>
<proteinExistence type="predicted"/>